<reference evidence="2 3" key="1">
    <citation type="submission" date="2024-01" db="EMBL/GenBank/DDBJ databases">
        <title>Comparative genomics of Cryptococcus and Kwoniella reveals pathogenesis evolution and contrasting modes of karyotype evolution via chromosome fusion or intercentromeric recombination.</title>
        <authorList>
            <person name="Coelho M.A."/>
            <person name="David-Palma M."/>
            <person name="Shea T."/>
            <person name="Bowers K."/>
            <person name="McGinley-Smith S."/>
            <person name="Mohammad A.W."/>
            <person name="Gnirke A."/>
            <person name="Yurkov A.M."/>
            <person name="Nowrousian M."/>
            <person name="Sun S."/>
            <person name="Cuomo C.A."/>
            <person name="Heitman J."/>
        </authorList>
    </citation>
    <scope>NUCLEOTIDE SEQUENCE [LARGE SCALE GENOMIC DNA]</scope>
    <source>
        <strain evidence="2 3">CBS 6074</strain>
    </source>
</reference>
<dbReference type="PROSITE" id="PS50142">
    <property type="entry name" value="RNASE_3_2"/>
    <property type="match status" value="1"/>
</dbReference>
<evidence type="ECO:0000259" key="1">
    <source>
        <dbReference type="PROSITE" id="PS50142"/>
    </source>
</evidence>
<dbReference type="Proteomes" id="UP001355207">
    <property type="component" value="Chromosome 4"/>
</dbReference>
<dbReference type="CDD" id="cd00593">
    <property type="entry name" value="RIBOc"/>
    <property type="match status" value="1"/>
</dbReference>
<gene>
    <name evidence="2" type="ORF">L201_003433</name>
</gene>
<organism evidence="2 3">
    <name type="scientific">Kwoniella dendrophila CBS 6074</name>
    <dbReference type="NCBI Taxonomy" id="1295534"/>
    <lineage>
        <taxon>Eukaryota</taxon>
        <taxon>Fungi</taxon>
        <taxon>Dikarya</taxon>
        <taxon>Basidiomycota</taxon>
        <taxon>Agaricomycotina</taxon>
        <taxon>Tremellomycetes</taxon>
        <taxon>Tremellales</taxon>
        <taxon>Cryptococcaceae</taxon>
        <taxon>Kwoniella</taxon>
    </lineage>
</organism>
<accession>A0AAX4JSX0</accession>
<keyword evidence="3" id="KW-1185">Reference proteome</keyword>
<dbReference type="InterPro" id="IPR000999">
    <property type="entry name" value="RNase_III_dom"/>
</dbReference>
<dbReference type="Pfam" id="PF00636">
    <property type="entry name" value="Ribonuclease_3"/>
    <property type="match status" value="1"/>
</dbReference>
<dbReference type="EMBL" id="CP144101">
    <property type="protein sequence ID" value="WWC88522.1"/>
    <property type="molecule type" value="Genomic_DNA"/>
</dbReference>
<proteinExistence type="predicted"/>
<dbReference type="SUPFAM" id="SSF69065">
    <property type="entry name" value="RNase III domain-like"/>
    <property type="match status" value="1"/>
</dbReference>
<name>A0AAX4JSX0_9TREE</name>
<evidence type="ECO:0000313" key="3">
    <source>
        <dbReference type="Proteomes" id="UP001355207"/>
    </source>
</evidence>
<dbReference type="InterPro" id="IPR036389">
    <property type="entry name" value="RNase_III_sf"/>
</dbReference>
<feature type="domain" description="RNase III" evidence="1">
    <location>
        <begin position="31"/>
        <end position="160"/>
    </location>
</feature>
<dbReference type="SMART" id="SM00535">
    <property type="entry name" value="RIBOc"/>
    <property type="match status" value="1"/>
</dbReference>
<dbReference type="Gene3D" id="1.10.1520.10">
    <property type="entry name" value="Ribonuclease III domain"/>
    <property type="match status" value="1"/>
</dbReference>
<evidence type="ECO:0000313" key="2">
    <source>
        <dbReference type="EMBL" id="WWC88522.1"/>
    </source>
</evidence>
<protein>
    <recommendedName>
        <fullName evidence="1">RNase III domain-containing protein</fullName>
    </recommendedName>
</protein>
<dbReference type="AlphaFoldDB" id="A0AAX4JSX0"/>
<dbReference type="GO" id="GO:0004525">
    <property type="term" value="F:ribonuclease III activity"/>
    <property type="evidence" value="ECO:0007669"/>
    <property type="project" value="InterPro"/>
</dbReference>
<sequence>MRYNSENNPLFSFILPPLPRFKLPQPPLPYIKDKELFEQVITHVSIKQLTRRSVMALAKPTEEHEKANDYERLEHVGDGLLESIATGIIQDLYPWLRQGGAAIIRDHLFSNQTLAQISVLYNIPSIIKADFSSVEHVRSSEKIQASVLEAWIAGIFYSFLQHGEGGYISIDGEGEISFKENVAVNSLGKSHNEVAEIIDDQPDSETDISSEEDDTTEIVTEGKIPKGLQPILQPTKITSTTTDKLPNKEPISHIADLESMISMMFTSTIDTIKAKTPGTPKVIELVEDNDTINKSETTSSADISLNDQLRLSRSVSKIHLNGDDNDLEDEVTTTQSIALLPPPTYSHTFTVPQRSRTKGQAYDYLISWLTPLLTPYCEWIYTLLLEEQTKILSDLPIEIPKLITPDHWKDEDRKSLGMVQALSQHPWIKGAGNRPIYEKVSQNGQRWKIVCRVMDLDGKEWSGEAIRPNVQAAKNVAAWMVYRQLGQ</sequence>
<dbReference type="GO" id="GO:0006396">
    <property type="term" value="P:RNA processing"/>
    <property type="evidence" value="ECO:0007669"/>
    <property type="project" value="InterPro"/>
</dbReference>
<dbReference type="RefSeq" id="XP_066075285.1">
    <property type="nucleotide sequence ID" value="XM_066219188.1"/>
</dbReference>
<dbReference type="GeneID" id="91094103"/>